<dbReference type="EMBL" id="BDGG01000002">
    <property type="protein sequence ID" value="GAU91957.1"/>
    <property type="molecule type" value="Genomic_DNA"/>
</dbReference>
<keyword evidence="1" id="KW-1133">Transmembrane helix</keyword>
<reference evidence="2 3" key="1">
    <citation type="journal article" date="2016" name="Nat. Commun.">
        <title>Extremotolerant tardigrade genome and improved radiotolerance of human cultured cells by tardigrade-unique protein.</title>
        <authorList>
            <person name="Hashimoto T."/>
            <person name="Horikawa D.D."/>
            <person name="Saito Y."/>
            <person name="Kuwahara H."/>
            <person name="Kozuka-Hata H."/>
            <person name="Shin-I T."/>
            <person name="Minakuchi Y."/>
            <person name="Ohishi K."/>
            <person name="Motoyama A."/>
            <person name="Aizu T."/>
            <person name="Enomoto A."/>
            <person name="Kondo K."/>
            <person name="Tanaka S."/>
            <person name="Hara Y."/>
            <person name="Koshikawa S."/>
            <person name="Sagara H."/>
            <person name="Miura T."/>
            <person name="Yokobori S."/>
            <person name="Miyagawa K."/>
            <person name="Suzuki Y."/>
            <person name="Kubo T."/>
            <person name="Oyama M."/>
            <person name="Kohara Y."/>
            <person name="Fujiyama A."/>
            <person name="Arakawa K."/>
            <person name="Katayama T."/>
            <person name="Toyoda A."/>
            <person name="Kunieda T."/>
        </authorList>
    </citation>
    <scope>NUCLEOTIDE SEQUENCE [LARGE SCALE GENOMIC DNA]</scope>
    <source>
        <strain evidence="2 3">YOKOZUNA-1</strain>
    </source>
</reference>
<organism evidence="2 3">
    <name type="scientific">Ramazzottius varieornatus</name>
    <name type="common">Water bear</name>
    <name type="synonym">Tardigrade</name>
    <dbReference type="NCBI Taxonomy" id="947166"/>
    <lineage>
        <taxon>Eukaryota</taxon>
        <taxon>Metazoa</taxon>
        <taxon>Ecdysozoa</taxon>
        <taxon>Tardigrada</taxon>
        <taxon>Eutardigrada</taxon>
        <taxon>Parachela</taxon>
        <taxon>Hypsibioidea</taxon>
        <taxon>Ramazzottiidae</taxon>
        <taxon>Ramazzottius</taxon>
    </lineage>
</organism>
<keyword evidence="3" id="KW-1185">Reference proteome</keyword>
<name>A0A1D1UXF5_RAMVA</name>
<gene>
    <name evidence="2" type="primary">RvY_04113-1</name>
    <name evidence="2" type="synonym">RvY_04113.1</name>
    <name evidence="2" type="ORF">RvY_04113</name>
</gene>
<feature type="transmembrane region" description="Helical" evidence="1">
    <location>
        <begin position="123"/>
        <end position="140"/>
    </location>
</feature>
<feature type="transmembrane region" description="Helical" evidence="1">
    <location>
        <begin position="12"/>
        <end position="35"/>
    </location>
</feature>
<dbReference type="PANTHER" id="PTHR36694">
    <property type="entry name" value="PASIFLORA 1, ISOFORM A-RELATED"/>
    <property type="match status" value="1"/>
</dbReference>
<feature type="transmembrane region" description="Helical" evidence="1">
    <location>
        <begin position="47"/>
        <end position="69"/>
    </location>
</feature>
<evidence type="ECO:0008006" key="4">
    <source>
        <dbReference type="Google" id="ProtNLM"/>
    </source>
</evidence>
<protein>
    <recommendedName>
        <fullName evidence="4">MARVEL domain-containing protein</fullName>
    </recommendedName>
</protein>
<feature type="transmembrane region" description="Helical" evidence="1">
    <location>
        <begin position="81"/>
        <end position="103"/>
    </location>
</feature>
<accession>A0A1D1UXF5</accession>
<dbReference type="Proteomes" id="UP000186922">
    <property type="component" value="Unassembled WGS sequence"/>
</dbReference>
<evidence type="ECO:0000313" key="3">
    <source>
        <dbReference type="Proteomes" id="UP000186922"/>
    </source>
</evidence>
<sequence length="150" mass="17012">MAPIFRSCGPLSLRTACFLIAFYTFALAILLLSLNAHDYYYASQYMVWSRIISFVFAVVLFFAAICLLGGLNRNSRQLHNVWILAFGVFIIYQVSSIAWNIYYYTDAYNPVPVVVRSSMLSNIIVNGLLVFLNVLCLITVHSHRETIIGL</sequence>
<evidence type="ECO:0000256" key="1">
    <source>
        <dbReference type="SAM" id="Phobius"/>
    </source>
</evidence>
<dbReference type="AlphaFoldDB" id="A0A1D1UXF5"/>
<dbReference type="PANTHER" id="PTHR36694:SF11">
    <property type="entry name" value="LP21121P-RELATED"/>
    <property type="match status" value="1"/>
</dbReference>
<keyword evidence="1" id="KW-0812">Transmembrane</keyword>
<comment type="caution">
    <text evidence="2">The sequence shown here is derived from an EMBL/GenBank/DDBJ whole genome shotgun (WGS) entry which is preliminary data.</text>
</comment>
<proteinExistence type="predicted"/>
<evidence type="ECO:0000313" key="2">
    <source>
        <dbReference type="EMBL" id="GAU91957.1"/>
    </source>
</evidence>
<keyword evidence="1" id="KW-0472">Membrane</keyword>
<dbReference type="OrthoDB" id="10451104at2759"/>